<evidence type="ECO:0000313" key="2">
    <source>
        <dbReference type="EMBL" id="KAK7694161.1"/>
    </source>
</evidence>
<dbReference type="EMBL" id="JASBNA010000002">
    <property type="protein sequence ID" value="KAK7694161.1"/>
    <property type="molecule type" value="Genomic_DNA"/>
</dbReference>
<reference evidence="2 3" key="1">
    <citation type="submission" date="2022-09" db="EMBL/GenBank/DDBJ databases">
        <authorList>
            <person name="Palmer J.M."/>
        </authorList>
    </citation>
    <scope>NUCLEOTIDE SEQUENCE [LARGE SCALE GENOMIC DNA]</scope>
    <source>
        <strain evidence="2 3">DSM 7382</strain>
    </source>
</reference>
<gene>
    <name evidence="2" type="ORF">QCA50_001341</name>
</gene>
<sequence>MPPLQQHMPCYVPHPTPYLVPTPAYSALVIEGSAQSIVIPLRLTKAVLEHATSTSAETRALLCLARLYLHEAQGLLERASQQIHTPPAVHPPRPSFSPTLSTRSSMGQFSSCPRTFACRNRPVSLDESFCIGSEDMEQHSTHTIQSQLVETPDSPVSSDGNQIVTVPRAQYKLTAFPIHRMKPQKPRLQDQWHPPSPVIEEEAGEATTKEYQSLRANPAGMTSYHRRSSCTTVMSTCQYEGLRYITPSKPQPKTIRLCTPPKPPVTPPWPTPPASASMSYQTTNIDLTWGENPIRRCDADTPLTITLTNDVLWTNRSNHWIRPDHGSSNGSLMLPVPTSIDTWSWLLRRQTELKGKPL</sequence>
<organism evidence="2 3">
    <name type="scientific">Cerrena zonata</name>
    <dbReference type="NCBI Taxonomy" id="2478898"/>
    <lineage>
        <taxon>Eukaryota</taxon>
        <taxon>Fungi</taxon>
        <taxon>Dikarya</taxon>
        <taxon>Basidiomycota</taxon>
        <taxon>Agaricomycotina</taxon>
        <taxon>Agaricomycetes</taxon>
        <taxon>Polyporales</taxon>
        <taxon>Cerrenaceae</taxon>
        <taxon>Cerrena</taxon>
    </lineage>
</organism>
<keyword evidence="3" id="KW-1185">Reference proteome</keyword>
<comment type="caution">
    <text evidence="2">The sequence shown here is derived from an EMBL/GenBank/DDBJ whole genome shotgun (WGS) entry which is preliminary data.</text>
</comment>
<protein>
    <submittedName>
        <fullName evidence="2">Uncharacterized protein</fullName>
    </submittedName>
</protein>
<proteinExistence type="predicted"/>
<accession>A0AAW0GL42</accession>
<feature type="region of interest" description="Disordered" evidence="1">
    <location>
        <begin position="84"/>
        <end position="104"/>
    </location>
</feature>
<name>A0AAW0GL42_9APHY</name>
<dbReference type="AlphaFoldDB" id="A0AAW0GL42"/>
<evidence type="ECO:0000313" key="3">
    <source>
        <dbReference type="Proteomes" id="UP001385951"/>
    </source>
</evidence>
<evidence type="ECO:0000256" key="1">
    <source>
        <dbReference type="SAM" id="MobiDB-lite"/>
    </source>
</evidence>
<dbReference type="Proteomes" id="UP001385951">
    <property type="component" value="Unassembled WGS sequence"/>
</dbReference>